<gene>
    <name evidence="1" type="ORF">KTT_40310</name>
    <name evidence="2" type="ORF">KTT_40850</name>
</gene>
<organism evidence="1 3">
    <name type="scientific">Tengunoibacter tsumagoiensis</name>
    <dbReference type="NCBI Taxonomy" id="2014871"/>
    <lineage>
        <taxon>Bacteria</taxon>
        <taxon>Bacillati</taxon>
        <taxon>Chloroflexota</taxon>
        <taxon>Ktedonobacteria</taxon>
        <taxon>Ktedonobacterales</taxon>
        <taxon>Dictyobacteraceae</taxon>
        <taxon>Tengunoibacter</taxon>
    </lineage>
</organism>
<protein>
    <submittedName>
        <fullName evidence="1">Uncharacterized protein</fullName>
    </submittedName>
</protein>
<proteinExistence type="predicted"/>
<name>A0A402A4Z3_9CHLR</name>
<reference evidence="3" key="1">
    <citation type="submission" date="2018-12" db="EMBL/GenBank/DDBJ databases">
        <title>Tengunoibacter tsumagoiensis gen. nov., sp. nov., Dictyobacter kobayashii sp. nov., D. alpinus sp. nov., and D. joshuensis sp. nov. and description of Dictyobacteraceae fam. nov. within the order Ktedonobacterales isolated from Tengu-no-mugimeshi.</title>
        <authorList>
            <person name="Wang C.M."/>
            <person name="Zheng Y."/>
            <person name="Sakai Y."/>
            <person name="Toyoda A."/>
            <person name="Minakuchi Y."/>
            <person name="Abe K."/>
            <person name="Yokota A."/>
            <person name="Yabe S."/>
        </authorList>
    </citation>
    <scope>NUCLEOTIDE SEQUENCE [LARGE SCALE GENOMIC DNA]</scope>
    <source>
        <strain evidence="3">Uno3</strain>
    </source>
</reference>
<dbReference type="EMBL" id="BIFR01000001">
    <property type="protein sequence ID" value="GCE14226.1"/>
    <property type="molecule type" value="Genomic_DNA"/>
</dbReference>
<comment type="caution">
    <text evidence="1">The sequence shown here is derived from an EMBL/GenBank/DDBJ whole genome shotgun (WGS) entry which is preliminary data.</text>
</comment>
<accession>A0A402A4Z3</accession>
<evidence type="ECO:0000313" key="1">
    <source>
        <dbReference type="EMBL" id="GCE14172.1"/>
    </source>
</evidence>
<dbReference type="Proteomes" id="UP000287352">
    <property type="component" value="Unassembled WGS sequence"/>
</dbReference>
<dbReference type="RefSeq" id="WP_126581642.1">
    <property type="nucleotide sequence ID" value="NZ_BIFR01000001.1"/>
</dbReference>
<reference evidence="1" key="2">
    <citation type="journal article" date="2019" name="Int. J. Syst. Evol. Microbiol.">
        <title>Tengunoibacter tsumagoiensis gen. nov., sp. nov., Dictyobacter kobayashii sp. nov., Dictyobacter alpinus sp. nov., and description of Dictyobacteraceae fam. nov. within the order Ktedonobacterales isolated from Tengu-no-mugimeshi, a soil-like granular mass of micro-organisms, and emended descriptions of the genera Ktedonobacter and Dictyobacter.</title>
        <authorList>
            <person name="Wang C."/>
            <person name="Zheng Y."/>
            <person name="Sakai Y."/>
            <person name="Toyoda A."/>
            <person name="Minakuchi Y."/>
            <person name="Abe K."/>
            <person name="Yokota A."/>
            <person name="Yabe S."/>
        </authorList>
    </citation>
    <scope>NUCLEOTIDE SEQUENCE</scope>
    <source>
        <strain evidence="1">Uno3</strain>
    </source>
</reference>
<keyword evidence="3" id="KW-1185">Reference proteome</keyword>
<dbReference type="EMBL" id="BIFR01000001">
    <property type="protein sequence ID" value="GCE14172.1"/>
    <property type="molecule type" value="Genomic_DNA"/>
</dbReference>
<dbReference type="AlphaFoldDB" id="A0A402A4Z3"/>
<evidence type="ECO:0000313" key="3">
    <source>
        <dbReference type="Proteomes" id="UP000287352"/>
    </source>
</evidence>
<sequence length="144" mass="15562">MAAFTPFISSQSFLLASSILRLPAKASASAESKRRTTHIDNLTNVQIDALIDKHLFFNMYGAGAPSYSSSMENALMIINAFSLRPAHDRTTLSLFLAVDLPRPGSPMYALLSLVTPRIIAVAALKTVGVVDSYGIIGIDLEEYV</sequence>
<evidence type="ECO:0000313" key="2">
    <source>
        <dbReference type="EMBL" id="GCE14226.1"/>
    </source>
</evidence>